<protein>
    <submittedName>
        <fullName evidence="1">Uncharacterized protein</fullName>
    </submittedName>
</protein>
<proteinExistence type="predicted"/>
<evidence type="ECO:0000313" key="2">
    <source>
        <dbReference type="Proteomes" id="UP000001639"/>
    </source>
</evidence>
<name>G0X564_9CAUD</name>
<organism evidence="1 2">
    <name type="scientific">Salmonella phage 7-11</name>
    <dbReference type="NCBI Taxonomy" id="1054968"/>
    <lineage>
        <taxon>Viruses</taxon>
        <taxon>Duplodnaviria</taxon>
        <taxon>Heunggongvirae</taxon>
        <taxon>Uroviricota</taxon>
        <taxon>Caudoviricetes</taxon>
        <taxon>Grimontviridae</taxon>
        <taxon>Moazamivirus</taxon>
        <taxon>Moazamivirus 711</taxon>
    </lineage>
</organism>
<dbReference type="RefSeq" id="YP_004782506.1">
    <property type="nucleotide sequence ID" value="NC_015938.1"/>
</dbReference>
<sequence length="80" mass="8877">MKVEVTNHKKVTVGTVKPGEVICINDEHYLVLSNTSSHFVRKSDTELRTMLARLDTGEVIAPVNNVYCTVVKSAKVTLTF</sequence>
<accession>G0X564</accession>
<evidence type="ECO:0000313" key="1">
    <source>
        <dbReference type="EMBL" id="AEK82046.1"/>
    </source>
</evidence>
<reference evidence="1 2" key="1">
    <citation type="journal article" date="2011" name="Arch. Virol.">
        <title>The genome sequence of enterobacterial phage 7-11, which possesses an unusually elongated head.</title>
        <authorList>
            <person name="Kropinski A.M."/>
            <person name="Lingohr E.J."/>
            <person name="Ackermann H.W."/>
        </authorList>
    </citation>
    <scope>NUCLEOTIDE SEQUENCE [LARGE SCALE GENOMIC DNA]</scope>
</reference>
<dbReference type="GeneID" id="11117598"/>
<dbReference type="KEGG" id="vg:11117598"/>
<dbReference type="Proteomes" id="UP000001639">
    <property type="component" value="Segment"/>
</dbReference>
<keyword evidence="2" id="KW-1185">Reference proteome</keyword>
<dbReference type="EMBL" id="HM997019">
    <property type="protein sequence ID" value="AEK82046.1"/>
    <property type="molecule type" value="Genomic_DNA"/>
</dbReference>